<evidence type="ECO:0000313" key="2">
    <source>
        <dbReference type="Proteomes" id="UP001595868"/>
    </source>
</evidence>
<evidence type="ECO:0000313" key="1">
    <source>
        <dbReference type="EMBL" id="MFC4110546.1"/>
    </source>
</evidence>
<dbReference type="EMBL" id="JBHSBN010000045">
    <property type="protein sequence ID" value="MFC4110546.1"/>
    <property type="molecule type" value="Genomic_DNA"/>
</dbReference>
<proteinExistence type="predicted"/>
<accession>A0ABV8KYE8</accession>
<protein>
    <recommendedName>
        <fullName evidence="3">MerR HTH family regulatory protein</fullName>
    </recommendedName>
</protein>
<comment type="caution">
    <text evidence="1">The sequence shown here is derived from an EMBL/GenBank/DDBJ whole genome shotgun (WGS) entry which is preliminary data.</text>
</comment>
<organism evidence="1 2">
    <name type="scientific">Micromonospora zhanjiangensis</name>
    <dbReference type="NCBI Taxonomy" id="1522057"/>
    <lineage>
        <taxon>Bacteria</taxon>
        <taxon>Bacillati</taxon>
        <taxon>Actinomycetota</taxon>
        <taxon>Actinomycetes</taxon>
        <taxon>Micromonosporales</taxon>
        <taxon>Micromonosporaceae</taxon>
        <taxon>Micromonospora</taxon>
    </lineage>
</organism>
<evidence type="ECO:0008006" key="3">
    <source>
        <dbReference type="Google" id="ProtNLM"/>
    </source>
</evidence>
<dbReference type="RefSeq" id="WP_377553053.1">
    <property type="nucleotide sequence ID" value="NZ_JBHSBN010000045.1"/>
</dbReference>
<keyword evidence="2" id="KW-1185">Reference proteome</keyword>
<dbReference type="Proteomes" id="UP001595868">
    <property type="component" value="Unassembled WGS sequence"/>
</dbReference>
<name>A0ABV8KYE8_9ACTN</name>
<reference evidence="2" key="1">
    <citation type="journal article" date="2019" name="Int. J. Syst. Evol. Microbiol.">
        <title>The Global Catalogue of Microorganisms (GCM) 10K type strain sequencing project: providing services to taxonomists for standard genome sequencing and annotation.</title>
        <authorList>
            <consortium name="The Broad Institute Genomics Platform"/>
            <consortium name="The Broad Institute Genome Sequencing Center for Infectious Disease"/>
            <person name="Wu L."/>
            <person name="Ma J."/>
        </authorList>
    </citation>
    <scope>NUCLEOTIDE SEQUENCE [LARGE SCALE GENOMIC DNA]</scope>
    <source>
        <strain evidence="2">2902at01</strain>
    </source>
</reference>
<sequence length="93" mass="10196">MIWIDGHEYGTAAEIAAALGLDITAARVRDWARRAANPADPLYGLLPRHHVPGRGRGSTWYRYDQAAYVELVTRSTKGGPARIGRWKPPSGPS</sequence>
<gene>
    <name evidence="1" type="ORF">ACFOX0_32085</name>
</gene>